<reference evidence="2" key="1">
    <citation type="submission" date="2016-11" db="UniProtKB">
        <authorList>
            <consortium name="WormBaseParasite"/>
        </authorList>
    </citation>
    <scope>IDENTIFICATION</scope>
</reference>
<dbReference type="Proteomes" id="UP000095287">
    <property type="component" value="Unplaced"/>
</dbReference>
<organism evidence="1 2">
    <name type="scientific">Steinernema glaseri</name>
    <dbReference type="NCBI Taxonomy" id="37863"/>
    <lineage>
        <taxon>Eukaryota</taxon>
        <taxon>Metazoa</taxon>
        <taxon>Ecdysozoa</taxon>
        <taxon>Nematoda</taxon>
        <taxon>Chromadorea</taxon>
        <taxon>Rhabditida</taxon>
        <taxon>Tylenchina</taxon>
        <taxon>Panagrolaimomorpha</taxon>
        <taxon>Strongyloidoidea</taxon>
        <taxon>Steinernematidae</taxon>
        <taxon>Steinernema</taxon>
    </lineage>
</organism>
<dbReference type="WBParaSite" id="L893_g20188.t1">
    <property type="protein sequence ID" value="L893_g20188.t1"/>
    <property type="gene ID" value="L893_g20188"/>
</dbReference>
<evidence type="ECO:0000313" key="2">
    <source>
        <dbReference type="WBParaSite" id="L893_g20188.t1"/>
    </source>
</evidence>
<accession>A0A1I7YVN6</accession>
<keyword evidence="1" id="KW-1185">Reference proteome</keyword>
<dbReference type="AlphaFoldDB" id="A0A1I7YVN6"/>
<evidence type="ECO:0000313" key="1">
    <source>
        <dbReference type="Proteomes" id="UP000095287"/>
    </source>
</evidence>
<name>A0A1I7YVN6_9BILA</name>
<proteinExistence type="predicted"/>
<sequence length="290" mass="32882">MGLLRPSSMSDVVLVEHLQTFSEISKDNGEGVELRSEAVPVFKRCLGEQNGMAFSRVLKNVFRLYARAEASAFCLCVFHLFRDAVHSCMMSPSPYGPVRPSGFNRVSCCFPRVYLWSSGQTNIGSIDLAIFNLTTSGFVWLPLFFSDPLAQSHNPEKRTLNPVAYAKRPAIHLFATYGSSSKAEFFKRSEQLSAVSRHRSLSLRNFHMPVLSTGPVCLSSQWTNLFRRPSAHDRQDPPMTTDIAVRGHDYNGRIEDYEEYDENSSARLFERSRIKALAETFDSFVYKYCE</sequence>
<protein>
    <submittedName>
        <fullName evidence="2">Uncharacterized protein</fullName>
    </submittedName>
</protein>